<keyword evidence="4" id="KW-1185">Reference proteome</keyword>
<dbReference type="PROSITE" id="PS00934">
    <property type="entry name" value="GLYOXALASE_I_1"/>
    <property type="match status" value="1"/>
</dbReference>
<proteinExistence type="predicted"/>
<evidence type="ECO:0000313" key="4">
    <source>
        <dbReference type="Proteomes" id="UP000182015"/>
    </source>
</evidence>
<keyword evidence="3" id="KW-0456">Lyase</keyword>
<keyword evidence="1" id="KW-0479">Metal-binding</keyword>
<evidence type="ECO:0000313" key="3">
    <source>
        <dbReference type="EMBL" id="OJF72500.1"/>
    </source>
</evidence>
<dbReference type="EMBL" id="LZDD01000001">
    <property type="protein sequence ID" value="OJF72500.1"/>
    <property type="molecule type" value="Genomic_DNA"/>
</dbReference>
<dbReference type="GO" id="GO:0046872">
    <property type="term" value="F:metal ion binding"/>
    <property type="evidence" value="ECO:0007669"/>
    <property type="project" value="UniProtKB-KW"/>
</dbReference>
<comment type="caution">
    <text evidence="3">The sequence shown here is derived from an EMBL/GenBank/DDBJ whole genome shotgun (WGS) entry which is preliminary data.</text>
</comment>
<dbReference type="Pfam" id="PF00903">
    <property type="entry name" value="Glyoxalase"/>
    <property type="match status" value="1"/>
</dbReference>
<organism evidence="3 4">
    <name type="scientific">Streptococcus bovimastitidis</name>
    <dbReference type="NCBI Taxonomy" id="1856638"/>
    <lineage>
        <taxon>Bacteria</taxon>
        <taxon>Bacillati</taxon>
        <taxon>Bacillota</taxon>
        <taxon>Bacilli</taxon>
        <taxon>Lactobacillales</taxon>
        <taxon>Streptococcaceae</taxon>
        <taxon>Streptococcus</taxon>
    </lineage>
</organism>
<dbReference type="GO" id="GO:0004462">
    <property type="term" value="F:lactoylglutathione lyase activity"/>
    <property type="evidence" value="ECO:0007669"/>
    <property type="project" value="InterPro"/>
</dbReference>
<name>A0A1L8MP07_9STRE</name>
<dbReference type="PANTHER" id="PTHR36113:SF6">
    <property type="entry name" value="FOSFOMYCIN RESISTANCE PROTEIN FOSX"/>
    <property type="match status" value="1"/>
</dbReference>
<dbReference type="InterPro" id="IPR051332">
    <property type="entry name" value="Fosfomycin_Res_Enzymes"/>
</dbReference>
<dbReference type="OrthoDB" id="9795618at2"/>
<accession>A0A1L8MP07</accession>
<dbReference type="AlphaFoldDB" id="A0A1L8MP07"/>
<evidence type="ECO:0000259" key="2">
    <source>
        <dbReference type="PROSITE" id="PS51819"/>
    </source>
</evidence>
<dbReference type="CDD" id="cd08352">
    <property type="entry name" value="VOC_Bs_YwkD_like"/>
    <property type="match status" value="1"/>
</dbReference>
<dbReference type="STRING" id="1856638.A9Q68_02850"/>
<dbReference type="SUPFAM" id="SSF54593">
    <property type="entry name" value="Glyoxalase/Bleomycin resistance protein/Dihydroxybiphenyl dioxygenase"/>
    <property type="match status" value="1"/>
</dbReference>
<protein>
    <submittedName>
        <fullName evidence="3">Lyase</fullName>
    </submittedName>
</protein>
<gene>
    <name evidence="3" type="ORF">A9Q68_02850</name>
</gene>
<dbReference type="InterPro" id="IPR029068">
    <property type="entry name" value="Glyas_Bleomycin-R_OHBP_Dase"/>
</dbReference>
<dbReference type="PROSITE" id="PS51819">
    <property type="entry name" value="VOC"/>
    <property type="match status" value="1"/>
</dbReference>
<reference evidence="4" key="1">
    <citation type="submission" date="2016-06" db="EMBL/GenBank/DDBJ databases">
        <authorList>
            <person name="de Vries S.P.W."/>
            <person name="Hadjirin N.F."/>
            <person name="Lay E.M."/>
            <person name="Zadoks R.N."/>
            <person name="Peacock S.J."/>
            <person name="Parkhill J."/>
            <person name="Grant A.J."/>
            <person name="Mcdougall S."/>
            <person name="Holmes M.A."/>
        </authorList>
    </citation>
    <scope>NUCLEOTIDE SEQUENCE [LARGE SCALE GENOMIC DNA]</scope>
    <source>
        <strain evidence="4">NZ1587</strain>
    </source>
</reference>
<dbReference type="InterPro" id="IPR004360">
    <property type="entry name" value="Glyas_Fos-R_dOase_dom"/>
</dbReference>
<dbReference type="Proteomes" id="UP000182015">
    <property type="component" value="Unassembled WGS sequence"/>
</dbReference>
<feature type="domain" description="VOC" evidence="2">
    <location>
        <begin position="5"/>
        <end position="137"/>
    </location>
</feature>
<dbReference type="InterPro" id="IPR037478">
    <property type="entry name" value="YwkD-like_dom"/>
</dbReference>
<dbReference type="InterPro" id="IPR037523">
    <property type="entry name" value="VOC_core"/>
</dbReference>
<dbReference type="RefSeq" id="WP_071793170.1">
    <property type="nucleotide sequence ID" value="NZ_LZDD01000001.1"/>
</dbReference>
<dbReference type="PANTHER" id="PTHR36113">
    <property type="entry name" value="LYASE, PUTATIVE-RELATED-RELATED"/>
    <property type="match status" value="1"/>
</dbReference>
<dbReference type="InterPro" id="IPR018146">
    <property type="entry name" value="Glyoxalase_1_CS"/>
</dbReference>
<evidence type="ECO:0000256" key="1">
    <source>
        <dbReference type="ARBA" id="ARBA00022723"/>
    </source>
</evidence>
<dbReference type="Gene3D" id="3.10.180.10">
    <property type="entry name" value="2,3-Dihydroxybiphenyl 1,2-Dioxygenase, domain 1"/>
    <property type="match status" value="1"/>
</dbReference>
<sequence length="137" mass="16221">MKLEAVHHVAIIVSDYDKSKDFYVNQLGFEIIRENHRPERHDYKLDLRCGAIELEIFGNTLKDPDYQAPPKRVGRPEYDREACGLRHLAFRVTHIEDYIEQLKAKQIPVEELRYDDYTGEKMTFFFDPDGLPLELHE</sequence>